<reference evidence="4" key="1">
    <citation type="submission" date="2015-07" db="EMBL/GenBank/DDBJ databases">
        <title>Genome sequencing project for genomic taxonomy and phylogenomics of Bacillus-like bacteria.</title>
        <authorList>
            <person name="Liu B."/>
            <person name="Wang J."/>
            <person name="Zhu Y."/>
            <person name="Liu G."/>
            <person name="Chen Q."/>
            <person name="Chen Z."/>
            <person name="Lan J."/>
            <person name="Che J."/>
            <person name="Ge C."/>
            <person name="Shi H."/>
            <person name="Pan Z."/>
            <person name="Liu X."/>
        </authorList>
    </citation>
    <scope>NUCLEOTIDE SEQUENCE [LARGE SCALE GENOMIC DNA]</scope>
    <source>
        <strain evidence="4">FJAT-27997</strain>
    </source>
</reference>
<evidence type="ECO:0000256" key="1">
    <source>
        <dbReference type="SAM" id="MobiDB-lite"/>
    </source>
</evidence>
<keyword evidence="2" id="KW-0812">Transmembrane</keyword>
<evidence type="ECO:0000256" key="2">
    <source>
        <dbReference type="SAM" id="Phobius"/>
    </source>
</evidence>
<keyword evidence="2" id="KW-1133">Transmembrane helix</keyword>
<evidence type="ECO:0000313" key="3">
    <source>
        <dbReference type="EMBL" id="KMY49472.1"/>
    </source>
</evidence>
<keyword evidence="2" id="KW-0472">Membrane</keyword>
<feature type="transmembrane region" description="Helical" evidence="2">
    <location>
        <begin position="6"/>
        <end position="25"/>
    </location>
</feature>
<organism evidence="3 4">
    <name type="scientific">Peribacillus loiseleuriae</name>
    <dbReference type="NCBI Taxonomy" id="1679170"/>
    <lineage>
        <taxon>Bacteria</taxon>
        <taxon>Bacillati</taxon>
        <taxon>Bacillota</taxon>
        <taxon>Bacilli</taxon>
        <taxon>Bacillales</taxon>
        <taxon>Bacillaceae</taxon>
        <taxon>Peribacillus</taxon>
    </lineage>
</organism>
<dbReference type="Proteomes" id="UP000037146">
    <property type="component" value="Unassembled WGS sequence"/>
</dbReference>
<proteinExistence type="predicted"/>
<name>A0A0K9GT82_9BACI</name>
<dbReference type="RefSeq" id="WP_049680804.1">
    <property type="nucleotide sequence ID" value="NZ_LFZW01000001.1"/>
</dbReference>
<comment type="caution">
    <text evidence="3">The sequence shown here is derived from an EMBL/GenBank/DDBJ whole genome shotgun (WGS) entry which is preliminary data.</text>
</comment>
<feature type="region of interest" description="Disordered" evidence="1">
    <location>
        <begin position="77"/>
        <end position="110"/>
    </location>
</feature>
<accession>A0A0K9GT82</accession>
<dbReference type="EMBL" id="LFZW01000001">
    <property type="protein sequence ID" value="KMY49472.1"/>
    <property type="molecule type" value="Genomic_DNA"/>
</dbReference>
<gene>
    <name evidence="3" type="ORF">AC625_07880</name>
</gene>
<sequence length="203" mass="23098">MSGFIMFIMFVLNIFTILAIIVLYTRQNRLGNFEKNQESRAREMEESMAAFVLELKGENDRLIRALAMKDAASNELNSSEKLLSRKTTSSSLRQSVGPSRQTVHAKEEDATSLKLPDLPITNDDKLEISTNRLVEHEGGSNQRTSFQETLKQELQNHEQQLKSTLSDQVNDLLQKGLTTEEVAKKLNKGKTEIELLLRFNRQS</sequence>
<keyword evidence="4" id="KW-1185">Reference proteome</keyword>
<dbReference type="STRING" id="1679170.AC625_07880"/>
<evidence type="ECO:0008006" key="5">
    <source>
        <dbReference type="Google" id="ProtNLM"/>
    </source>
</evidence>
<dbReference type="AlphaFoldDB" id="A0A0K9GT82"/>
<protein>
    <recommendedName>
        <fullName evidence="5">Swarming motility protein SwrB</fullName>
    </recommendedName>
</protein>
<evidence type="ECO:0000313" key="4">
    <source>
        <dbReference type="Proteomes" id="UP000037146"/>
    </source>
</evidence>
<feature type="compositionally biased region" description="Low complexity" evidence="1">
    <location>
        <begin position="77"/>
        <end position="95"/>
    </location>
</feature>
<dbReference type="PATRIC" id="fig|1679170.3.peg.1688"/>